<dbReference type="OrthoDB" id="1923367at2759"/>
<name>A0A843WQQ9_COLES</name>
<dbReference type="Proteomes" id="UP000652761">
    <property type="component" value="Unassembled WGS sequence"/>
</dbReference>
<reference evidence="1" key="1">
    <citation type="submission" date="2017-07" db="EMBL/GenBank/DDBJ databases">
        <title>Taro Niue Genome Assembly and Annotation.</title>
        <authorList>
            <person name="Atibalentja N."/>
            <person name="Keating K."/>
            <person name="Fields C.J."/>
        </authorList>
    </citation>
    <scope>NUCLEOTIDE SEQUENCE</scope>
    <source>
        <strain evidence="1">Niue_2</strain>
        <tissue evidence="1">Leaf</tissue>
    </source>
</reference>
<sequence>MAAPAPSFLATPVRQRALEFLMDASLLLAVAPVVKYTALSLFTDRFLPSLPRILVGAKDVILAHHETENASLKALGDRHIRDQHFTLRDFVEACNSDNRLGTVLQELVFLKVLRFEIGTSNVVFIFLEELLIQFRQNFCS</sequence>
<evidence type="ECO:0000313" key="1">
    <source>
        <dbReference type="EMBL" id="MQM10287.1"/>
    </source>
</evidence>
<evidence type="ECO:0000313" key="2">
    <source>
        <dbReference type="Proteomes" id="UP000652761"/>
    </source>
</evidence>
<dbReference type="AlphaFoldDB" id="A0A843WQQ9"/>
<proteinExistence type="predicted"/>
<accession>A0A843WQQ9</accession>
<dbReference type="EMBL" id="NMUH01004632">
    <property type="protein sequence ID" value="MQM10287.1"/>
    <property type="molecule type" value="Genomic_DNA"/>
</dbReference>
<comment type="caution">
    <text evidence="1">The sequence shown here is derived from an EMBL/GenBank/DDBJ whole genome shotgun (WGS) entry which is preliminary data.</text>
</comment>
<organism evidence="1 2">
    <name type="scientific">Colocasia esculenta</name>
    <name type="common">Wild taro</name>
    <name type="synonym">Arum esculentum</name>
    <dbReference type="NCBI Taxonomy" id="4460"/>
    <lineage>
        <taxon>Eukaryota</taxon>
        <taxon>Viridiplantae</taxon>
        <taxon>Streptophyta</taxon>
        <taxon>Embryophyta</taxon>
        <taxon>Tracheophyta</taxon>
        <taxon>Spermatophyta</taxon>
        <taxon>Magnoliopsida</taxon>
        <taxon>Liliopsida</taxon>
        <taxon>Araceae</taxon>
        <taxon>Aroideae</taxon>
        <taxon>Colocasieae</taxon>
        <taxon>Colocasia</taxon>
    </lineage>
</organism>
<gene>
    <name evidence="1" type="ORF">Taro_043179</name>
</gene>
<keyword evidence="2" id="KW-1185">Reference proteome</keyword>
<protein>
    <submittedName>
        <fullName evidence="1">Uncharacterized protein</fullName>
    </submittedName>
</protein>